<dbReference type="Proteomes" id="UP000244893">
    <property type="component" value="Unassembled WGS sequence"/>
</dbReference>
<dbReference type="CDD" id="cd12797">
    <property type="entry name" value="M23_peptidase"/>
    <property type="match status" value="1"/>
</dbReference>
<dbReference type="AlphaFoldDB" id="A0A2V1HSS1"/>
<protein>
    <recommendedName>
        <fullName evidence="3">M23ase beta-sheet core domain-containing protein</fullName>
    </recommendedName>
</protein>
<proteinExistence type="predicted"/>
<sequence length="285" mass="30483">MNQHPTPGTRRELIESERLRSGARIRPSAAAVMRVSPLSRASRPPAPPAKRAPRRRILAPLTMLFVAAVTIVTTIPVNSLLTPADIATANAPESIVSRLPPQELGEISGGADIPISRDDYSVTSLRQQLLAQSAGRPTQFVNNSTAPIQWPFAAGVPMSDQFGPRVLCDTCGVTMHRGVDFLPGRGAPIQIIADGVVRYIEESDDGLGVHVIIDHQIDGQLVSSVYCHMEFGSVAVSQGETVKVGQLVGTVGDTGFAFGPHLHFEIRLNGTENVDPVAWLNEHAG</sequence>
<keyword evidence="2" id="KW-1133">Transmembrane helix</keyword>
<feature type="compositionally biased region" description="Low complexity" evidence="1">
    <location>
        <begin position="34"/>
        <end position="43"/>
    </location>
</feature>
<evidence type="ECO:0000256" key="1">
    <source>
        <dbReference type="SAM" id="MobiDB-lite"/>
    </source>
</evidence>
<dbReference type="OrthoDB" id="1099523at2"/>
<keyword evidence="2" id="KW-0812">Transmembrane</keyword>
<dbReference type="SUPFAM" id="SSF51261">
    <property type="entry name" value="Duplicated hybrid motif"/>
    <property type="match status" value="1"/>
</dbReference>
<accession>A0A2V1HSS1</accession>
<feature type="region of interest" description="Disordered" evidence="1">
    <location>
        <begin position="1"/>
        <end position="20"/>
    </location>
</feature>
<evidence type="ECO:0000259" key="3">
    <source>
        <dbReference type="Pfam" id="PF01551"/>
    </source>
</evidence>
<dbReference type="PANTHER" id="PTHR21666">
    <property type="entry name" value="PEPTIDASE-RELATED"/>
    <property type="match status" value="1"/>
</dbReference>
<dbReference type="Pfam" id="PF01551">
    <property type="entry name" value="Peptidase_M23"/>
    <property type="match status" value="1"/>
</dbReference>
<name>A0A2V1HSS1_9MICO</name>
<feature type="region of interest" description="Disordered" evidence="1">
    <location>
        <begin position="34"/>
        <end position="53"/>
    </location>
</feature>
<feature type="transmembrane region" description="Helical" evidence="2">
    <location>
        <begin position="57"/>
        <end position="77"/>
    </location>
</feature>
<evidence type="ECO:0000313" key="4">
    <source>
        <dbReference type="EMBL" id="PVZ95618.1"/>
    </source>
</evidence>
<dbReference type="PANTHER" id="PTHR21666:SF270">
    <property type="entry name" value="MUREIN HYDROLASE ACTIVATOR ENVC"/>
    <property type="match status" value="1"/>
</dbReference>
<evidence type="ECO:0000256" key="2">
    <source>
        <dbReference type="SAM" id="Phobius"/>
    </source>
</evidence>
<dbReference type="Gene3D" id="2.70.70.10">
    <property type="entry name" value="Glucose Permease (Domain IIA)"/>
    <property type="match status" value="1"/>
</dbReference>
<organism evidence="4 5">
    <name type="scientific">Amnibacterium flavum</name>
    <dbReference type="NCBI Taxonomy" id="2173173"/>
    <lineage>
        <taxon>Bacteria</taxon>
        <taxon>Bacillati</taxon>
        <taxon>Actinomycetota</taxon>
        <taxon>Actinomycetes</taxon>
        <taxon>Micrococcales</taxon>
        <taxon>Microbacteriaceae</taxon>
        <taxon>Amnibacterium</taxon>
    </lineage>
</organism>
<dbReference type="RefSeq" id="WP_116755353.1">
    <property type="nucleotide sequence ID" value="NZ_JBHUEX010000001.1"/>
</dbReference>
<feature type="compositionally biased region" description="Basic and acidic residues" evidence="1">
    <location>
        <begin position="9"/>
        <end position="20"/>
    </location>
</feature>
<dbReference type="GO" id="GO:0004222">
    <property type="term" value="F:metalloendopeptidase activity"/>
    <property type="evidence" value="ECO:0007669"/>
    <property type="project" value="TreeGrafter"/>
</dbReference>
<keyword evidence="2" id="KW-0472">Membrane</keyword>
<feature type="domain" description="M23ase beta-sheet core" evidence="3">
    <location>
        <begin position="175"/>
        <end position="276"/>
    </location>
</feature>
<dbReference type="InterPro" id="IPR011055">
    <property type="entry name" value="Dup_hybrid_motif"/>
</dbReference>
<comment type="caution">
    <text evidence="4">The sequence shown here is derived from an EMBL/GenBank/DDBJ whole genome shotgun (WGS) entry which is preliminary data.</text>
</comment>
<dbReference type="EMBL" id="QEOP01000001">
    <property type="protein sequence ID" value="PVZ95618.1"/>
    <property type="molecule type" value="Genomic_DNA"/>
</dbReference>
<evidence type="ECO:0000313" key="5">
    <source>
        <dbReference type="Proteomes" id="UP000244893"/>
    </source>
</evidence>
<reference evidence="4 5" key="1">
    <citation type="submission" date="2018-05" db="EMBL/GenBank/DDBJ databases">
        <title>Amnibacterium sp. M8JJ-5, whole genome shotgun sequence.</title>
        <authorList>
            <person name="Tuo L."/>
        </authorList>
    </citation>
    <scope>NUCLEOTIDE SEQUENCE [LARGE SCALE GENOMIC DNA]</scope>
    <source>
        <strain evidence="4 5">M8JJ-5</strain>
    </source>
</reference>
<dbReference type="InterPro" id="IPR050570">
    <property type="entry name" value="Cell_wall_metabolism_enzyme"/>
</dbReference>
<dbReference type="InterPro" id="IPR016047">
    <property type="entry name" value="M23ase_b-sheet_dom"/>
</dbReference>
<keyword evidence="5" id="KW-1185">Reference proteome</keyword>
<gene>
    <name evidence="4" type="ORF">DDQ50_03775</name>
</gene>